<comment type="caution">
    <text evidence="9">The sequence shown here is derived from an EMBL/GenBank/DDBJ whole genome shotgun (WGS) entry which is preliminary data.</text>
</comment>
<sequence>MFKKRPLTCAVVSAIALSSTPSLAAGFQLNSQSATGLGRAFAGDAVIADNASVAARNPAAMALFKEANFSLGFNVIATDVKVKSGTYHQPKVIASPSGEILAIESNNYDISGTDDIGGSSLVPNLHLVMPINDQWAWGLSAYSNFGTTTEFEDDFAASIFGGKTSVKSMNLGASLSYRLNEHFSVGAGLDIIYGVGELSRDFDAAVCPAVMGSPLFCTELKQNVLDVDASGTALGWNAGLVYEVNENHRFGLSYRYSPTVEAKGDVMGGLQTASSMDLPLPDIAEFSGYHRLTDKFAAHYSLQWVEWSAFDTLYIGGIEKEYKWKDAGHISVGGTYYLNNDWTLRAGYMYDVAATDDLKSISIPDSDRQWFSAGFSYHLNQKESIDFGFTYLVGQDVTFDEKLSPELEAPSITGATTRADAILVGLQYSRSF</sequence>
<keyword evidence="7" id="KW-0998">Cell outer membrane</keyword>
<protein>
    <submittedName>
        <fullName evidence="9">Aromatic hydrocarbon degradation protein</fullName>
    </submittedName>
</protein>
<keyword evidence="6" id="KW-0472">Membrane</keyword>
<reference evidence="9 10" key="1">
    <citation type="submission" date="2014-12" db="EMBL/GenBank/DDBJ databases">
        <title>Genome sequencing of Photobacterium gaetbulicola AD005a.</title>
        <authorList>
            <person name="Adrian T.G.S."/>
            <person name="Chan K.G."/>
        </authorList>
    </citation>
    <scope>NUCLEOTIDE SEQUENCE [LARGE SCALE GENOMIC DNA]</scope>
    <source>
        <strain evidence="9 10">AD005a</strain>
    </source>
</reference>
<evidence type="ECO:0000256" key="5">
    <source>
        <dbReference type="ARBA" id="ARBA00022729"/>
    </source>
</evidence>
<feature type="chain" id="PRO_5002146673" evidence="8">
    <location>
        <begin position="25"/>
        <end position="432"/>
    </location>
</feature>
<dbReference type="PANTHER" id="PTHR35093:SF1">
    <property type="entry name" value="OUTER MEMBRANE LONG-CHAIN FATTY ACID RECEPTOR FADL FAMILY"/>
    <property type="match status" value="1"/>
</dbReference>
<dbReference type="RefSeq" id="WP_039462679.1">
    <property type="nucleotide sequence ID" value="NZ_JWLZ01000159.1"/>
</dbReference>
<dbReference type="Pfam" id="PF03349">
    <property type="entry name" value="Toluene_X"/>
    <property type="match status" value="1"/>
</dbReference>
<name>A0A0B9H3B3_9GAMM</name>
<evidence type="ECO:0000313" key="9">
    <source>
        <dbReference type="EMBL" id="KHT63377.1"/>
    </source>
</evidence>
<keyword evidence="3" id="KW-1134">Transmembrane beta strand</keyword>
<dbReference type="Gene3D" id="2.40.160.60">
    <property type="entry name" value="Outer membrane protein transport protein (OMPP1/FadL/TodX)"/>
    <property type="match status" value="1"/>
</dbReference>
<gene>
    <name evidence="9" type="ORF">RJ45_13430</name>
</gene>
<accession>A0A0B9H3B3</accession>
<dbReference type="SUPFAM" id="SSF56935">
    <property type="entry name" value="Porins"/>
    <property type="match status" value="1"/>
</dbReference>
<comment type="similarity">
    <text evidence="2">Belongs to the OmpP1/FadL family.</text>
</comment>
<evidence type="ECO:0000256" key="1">
    <source>
        <dbReference type="ARBA" id="ARBA00004571"/>
    </source>
</evidence>
<evidence type="ECO:0000256" key="2">
    <source>
        <dbReference type="ARBA" id="ARBA00008163"/>
    </source>
</evidence>
<evidence type="ECO:0000256" key="3">
    <source>
        <dbReference type="ARBA" id="ARBA00022452"/>
    </source>
</evidence>
<dbReference type="EMBL" id="JWLZ01000159">
    <property type="protein sequence ID" value="KHT63377.1"/>
    <property type="molecule type" value="Genomic_DNA"/>
</dbReference>
<dbReference type="AlphaFoldDB" id="A0A0B9H3B3"/>
<evidence type="ECO:0000256" key="7">
    <source>
        <dbReference type="ARBA" id="ARBA00023237"/>
    </source>
</evidence>
<evidence type="ECO:0000256" key="6">
    <source>
        <dbReference type="ARBA" id="ARBA00023136"/>
    </source>
</evidence>
<dbReference type="GO" id="GO:0015483">
    <property type="term" value="F:long-chain fatty acid transporting porin activity"/>
    <property type="evidence" value="ECO:0007669"/>
    <property type="project" value="TreeGrafter"/>
</dbReference>
<keyword evidence="5 8" id="KW-0732">Signal</keyword>
<organism evidence="9 10">
    <name type="scientific">Photobacterium gaetbulicola</name>
    <dbReference type="NCBI Taxonomy" id="1295392"/>
    <lineage>
        <taxon>Bacteria</taxon>
        <taxon>Pseudomonadati</taxon>
        <taxon>Pseudomonadota</taxon>
        <taxon>Gammaproteobacteria</taxon>
        <taxon>Vibrionales</taxon>
        <taxon>Vibrionaceae</taxon>
        <taxon>Photobacterium</taxon>
    </lineage>
</organism>
<keyword evidence="4" id="KW-0812">Transmembrane</keyword>
<proteinExistence type="inferred from homology"/>
<dbReference type="PANTHER" id="PTHR35093">
    <property type="entry name" value="OUTER MEMBRANE PROTEIN NMB0088-RELATED"/>
    <property type="match status" value="1"/>
</dbReference>
<evidence type="ECO:0000256" key="4">
    <source>
        <dbReference type="ARBA" id="ARBA00022692"/>
    </source>
</evidence>
<dbReference type="GO" id="GO:0009279">
    <property type="term" value="C:cell outer membrane"/>
    <property type="evidence" value="ECO:0007669"/>
    <property type="project" value="UniProtKB-SubCell"/>
</dbReference>
<dbReference type="InterPro" id="IPR005017">
    <property type="entry name" value="OMPP1/FadL/TodX"/>
</dbReference>
<feature type="signal peptide" evidence="8">
    <location>
        <begin position="1"/>
        <end position="24"/>
    </location>
</feature>
<evidence type="ECO:0000256" key="8">
    <source>
        <dbReference type="SAM" id="SignalP"/>
    </source>
</evidence>
<comment type="subcellular location">
    <subcellularLocation>
        <location evidence="1">Cell outer membrane</location>
        <topology evidence="1">Multi-pass membrane protein</topology>
    </subcellularLocation>
</comment>
<evidence type="ECO:0000313" key="10">
    <source>
        <dbReference type="Proteomes" id="UP000031278"/>
    </source>
</evidence>
<dbReference type="Proteomes" id="UP000031278">
    <property type="component" value="Unassembled WGS sequence"/>
</dbReference>